<keyword evidence="5" id="KW-0227">DNA damage</keyword>
<evidence type="ECO:0000256" key="8">
    <source>
        <dbReference type="ARBA" id="ARBA00023242"/>
    </source>
</evidence>
<dbReference type="PROSITE" id="PS50172">
    <property type="entry name" value="BRCT"/>
    <property type="match status" value="1"/>
</dbReference>
<dbReference type="GO" id="GO:0006281">
    <property type="term" value="P:DNA repair"/>
    <property type="evidence" value="ECO:0007669"/>
    <property type="project" value="UniProtKB-KW"/>
</dbReference>
<evidence type="ECO:0000256" key="2">
    <source>
        <dbReference type="ARBA" id="ARBA00004300"/>
    </source>
</evidence>
<dbReference type="Pfam" id="PF12796">
    <property type="entry name" value="Ank_2"/>
    <property type="match status" value="1"/>
</dbReference>
<evidence type="ECO:0000313" key="12">
    <source>
        <dbReference type="Proteomes" id="UP000823561"/>
    </source>
</evidence>
<dbReference type="CDD" id="cd17738">
    <property type="entry name" value="BRCT_TopBP1_rpt7"/>
    <property type="match status" value="1"/>
</dbReference>
<keyword evidence="8" id="KW-0539">Nucleus</keyword>
<evidence type="ECO:0000256" key="4">
    <source>
        <dbReference type="ARBA" id="ARBA00022737"/>
    </source>
</evidence>
<dbReference type="Gene3D" id="3.40.50.10190">
    <property type="entry name" value="BRCT domain"/>
    <property type="match status" value="2"/>
</dbReference>
<comment type="caution">
    <text evidence="11">The sequence shown here is derived from an EMBL/GenBank/DDBJ whole genome shotgun (WGS) entry which is preliminary data.</text>
</comment>
<dbReference type="SMART" id="SM00292">
    <property type="entry name" value="BRCT"/>
    <property type="match status" value="1"/>
</dbReference>
<evidence type="ECO:0000256" key="7">
    <source>
        <dbReference type="ARBA" id="ARBA00023212"/>
    </source>
</evidence>
<comment type="subcellular location">
    <subcellularLocation>
        <location evidence="2">Cytoplasm</location>
        <location evidence="2">Cytoskeleton</location>
        <location evidence="2">Microtubule organizing center</location>
        <location evidence="2">Centrosome</location>
    </subcellularLocation>
    <subcellularLocation>
        <location evidence="1">Nucleus</location>
    </subcellularLocation>
</comment>
<evidence type="ECO:0000256" key="9">
    <source>
        <dbReference type="PROSITE-ProRule" id="PRU00023"/>
    </source>
</evidence>
<dbReference type="InterPro" id="IPR036770">
    <property type="entry name" value="Ankyrin_rpt-contain_sf"/>
</dbReference>
<evidence type="ECO:0000256" key="1">
    <source>
        <dbReference type="ARBA" id="ARBA00004123"/>
    </source>
</evidence>
<accession>A0AAV6FDZ4</accession>
<evidence type="ECO:0000256" key="5">
    <source>
        <dbReference type="ARBA" id="ARBA00022763"/>
    </source>
</evidence>
<sequence length="906" mass="99036">MSSRKHIFQISGIKDAQSKGQLLRAIKQLDGTYIGGPIYRESITHLIVSQAVPSEKFLAACAGGKWIVTPEYLLDSVKLNEWLPEVPYEVNLSVQSPGLTNPVKAWREKVARGLVSGAFQDWVVLLNVVDFKRRDIISRILNAGRAVVYLEKPASVHITHVINRHVVEDTPDLDVPCTSMRQLALHLFGKSFAGLKWPVNQPCNPSDGDAEDIDTSSENVLEEAERLDCSLDVGVLSGLENTLEDYIFNVEKLKQKRKLLYPEFQSFYLSCPTTQRAPADLRNVQSLLDCGFFPQALEELQASLHPGVLPPAQLVLTLMQHALDGAAKPYTLSMFRTTLHNILCINSLWGSASYVKYFQQILQCPRCKAGVWSLLSTSFRVCMSGAATCHSLPSPARSELISFHCDLQEFILRLFQLELHAVNSGLTTTMPWSTLLGNVFWTVWERSTLSSKAVQQLAELLVEAYQWAQSCTEVDAVQGQRLLLRLQELLEVVGEFWCQAHSTLNRPLVDKGLQELGEHIAILCLGQGTDVAPDFLLELIPSMLCSQLRLVTADALYRFVCRRNGIATGTEALSLRKIVSTYLKALGSLCARRPAPDPSPRLGAEPTLASCASQKPSAGLKGGVCVFGPGKENTPRGLNRVNAAGETLLHRACKRDQVDTLLHILAHPGTDVNVKDYAGWTPLHEACNHGSSACVRALLQHSPSLDLSSQVGGVSPLHDALLNGHVLIAKMLLQYGGSALLQLRDSFGRTPLDLVPAAMLREELRRCATEGDSSAATAVATVHDVQDLPLVETCSCLLACLLLSYQQERDLPGCSSPPLRLPPGRVRTLLLLSADPRGRALASGWANARAAQLAHDLETLLGMGRHVGALAPALKRCQGPHIQLLVQLLEDLQAEGQQLLEGDAAV</sequence>
<reference evidence="11" key="1">
    <citation type="submission" date="2020-10" db="EMBL/GenBank/DDBJ databases">
        <title>Chromosome-scale genome assembly of the Allis shad, Alosa alosa.</title>
        <authorList>
            <person name="Margot Z."/>
            <person name="Christophe K."/>
            <person name="Cabau C."/>
            <person name="Louis A."/>
            <person name="Berthelot C."/>
            <person name="Parey E."/>
            <person name="Roest Crollius H."/>
            <person name="Montfort J."/>
            <person name="Robinson-Rechavi M."/>
            <person name="Bucao C."/>
            <person name="Bouchez O."/>
            <person name="Gislard M."/>
            <person name="Lluch J."/>
            <person name="Milhes M."/>
            <person name="Lampietro C."/>
            <person name="Lopez Roques C."/>
            <person name="Donnadieu C."/>
            <person name="Braasch I."/>
            <person name="Desvignes T."/>
            <person name="Postlethwait J."/>
            <person name="Bobe J."/>
            <person name="Guiguen Y."/>
        </authorList>
    </citation>
    <scope>NUCLEOTIDE SEQUENCE</scope>
    <source>
        <strain evidence="11">M-15738</strain>
        <tissue evidence="11">Blood</tissue>
    </source>
</reference>
<feature type="repeat" description="ANK" evidence="9">
    <location>
        <begin position="678"/>
        <end position="710"/>
    </location>
</feature>
<dbReference type="SUPFAM" id="SSF48403">
    <property type="entry name" value="Ankyrin repeat"/>
    <property type="match status" value="1"/>
</dbReference>
<keyword evidence="12" id="KW-1185">Reference proteome</keyword>
<evidence type="ECO:0000313" key="11">
    <source>
        <dbReference type="EMBL" id="KAG5260988.1"/>
    </source>
</evidence>
<dbReference type="Gene3D" id="1.25.40.20">
    <property type="entry name" value="Ankyrin repeat-containing domain"/>
    <property type="match status" value="1"/>
</dbReference>
<dbReference type="PROSITE" id="PS50088">
    <property type="entry name" value="ANK_REPEAT"/>
    <property type="match status" value="3"/>
</dbReference>
<evidence type="ECO:0000259" key="10">
    <source>
        <dbReference type="PROSITE" id="PS50172"/>
    </source>
</evidence>
<protein>
    <recommendedName>
        <fullName evidence="10">BRCT domain-containing protein</fullName>
    </recommendedName>
</protein>
<dbReference type="AlphaFoldDB" id="A0AAV6FDZ4"/>
<keyword evidence="7" id="KW-0206">Cytoskeleton</keyword>
<gene>
    <name evidence="11" type="ORF">AALO_G00298730</name>
</gene>
<keyword evidence="4" id="KW-0677">Repeat</keyword>
<evidence type="ECO:0000256" key="6">
    <source>
        <dbReference type="ARBA" id="ARBA00023204"/>
    </source>
</evidence>
<dbReference type="PANTHER" id="PTHR46677:SF1">
    <property type="entry name" value="SMC5-SMC6 COMPLEX LOCALIZATION FACTOR PROTEIN 1"/>
    <property type="match status" value="1"/>
</dbReference>
<organism evidence="11 12">
    <name type="scientific">Alosa alosa</name>
    <name type="common">allis shad</name>
    <dbReference type="NCBI Taxonomy" id="278164"/>
    <lineage>
        <taxon>Eukaryota</taxon>
        <taxon>Metazoa</taxon>
        <taxon>Chordata</taxon>
        <taxon>Craniata</taxon>
        <taxon>Vertebrata</taxon>
        <taxon>Euteleostomi</taxon>
        <taxon>Actinopterygii</taxon>
        <taxon>Neopterygii</taxon>
        <taxon>Teleostei</taxon>
        <taxon>Clupei</taxon>
        <taxon>Clupeiformes</taxon>
        <taxon>Clupeoidei</taxon>
        <taxon>Clupeidae</taxon>
        <taxon>Alosa</taxon>
    </lineage>
</organism>
<dbReference type="PROSITE" id="PS50297">
    <property type="entry name" value="ANK_REP_REGION"/>
    <property type="match status" value="3"/>
</dbReference>
<dbReference type="GO" id="GO:1990166">
    <property type="term" value="P:protein localization to site of double-strand break"/>
    <property type="evidence" value="ECO:0007669"/>
    <property type="project" value="TreeGrafter"/>
</dbReference>
<keyword evidence="6" id="KW-0234">DNA repair</keyword>
<feature type="repeat" description="ANK" evidence="9">
    <location>
        <begin position="644"/>
        <end position="677"/>
    </location>
</feature>
<name>A0AAV6FDZ4_9TELE</name>
<dbReference type="Pfam" id="PF23294">
    <property type="entry name" value="BRCT_TopB1_SLF1"/>
    <property type="match status" value="1"/>
</dbReference>
<dbReference type="InterPro" id="IPR042479">
    <property type="entry name" value="Slf1"/>
</dbReference>
<proteinExistence type="predicted"/>
<dbReference type="GO" id="GO:0035861">
    <property type="term" value="C:site of double-strand break"/>
    <property type="evidence" value="ECO:0007669"/>
    <property type="project" value="TreeGrafter"/>
</dbReference>
<dbReference type="SUPFAM" id="SSF52113">
    <property type="entry name" value="BRCT domain"/>
    <property type="match status" value="1"/>
</dbReference>
<feature type="repeat" description="ANK" evidence="9">
    <location>
        <begin position="712"/>
        <end position="736"/>
    </location>
</feature>
<keyword evidence="9" id="KW-0040">ANK repeat</keyword>
<dbReference type="InterPro" id="IPR002110">
    <property type="entry name" value="Ankyrin_rpt"/>
</dbReference>
<feature type="domain" description="BRCT" evidence="10">
    <location>
        <begin position="8"/>
        <end position="90"/>
    </location>
</feature>
<keyword evidence="3" id="KW-0963">Cytoplasm</keyword>
<dbReference type="EMBL" id="JADWDJ010000024">
    <property type="protein sequence ID" value="KAG5260988.1"/>
    <property type="molecule type" value="Genomic_DNA"/>
</dbReference>
<dbReference type="InterPro" id="IPR036420">
    <property type="entry name" value="BRCT_dom_sf"/>
</dbReference>
<dbReference type="GO" id="GO:0005813">
    <property type="term" value="C:centrosome"/>
    <property type="evidence" value="ECO:0007669"/>
    <property type="project" value="UniProtKB-SubCell"/>
</dbReference>
<dbReference type="GO" id="GO:2000781">
    <property type="term" value="P:positive regulation of double-strand break repair"/>
    <property type="evidence" value="ECO:0007669"/>
    <property type="project" value="InterPro"/>
</dbReference>
<dbReference type="SMART" id="SM00248">
    <property type="entry name" value="ANK"/>
    <property type="match status" value="3"/>
</dbReference>
<dbReference type="Proteomes" id="UP000823561">
    <property type="component" value="Chromosome 24"/>
</dbReference>
<dbReference type="PANTHER" id="PTHR46677">
    <property type="entry name" value="SMC5-SMC6 COMPLEX LOCALIZATION FACTOR PROTEIN 1"/>
    <property type="match status" value="1"/>
</dbReference>
<dbReference type="InterPro" id="IPR001357">
    <property type="entry name" value="BRCT_dom"/>
</dbReference>
<dbReference type="GO" id="GO:0005634">
    <property type="term" value="C:nucleus"/>
    <property type="evidence" value="ECO:0007669"/>
    <property type="project" value="UniProtKB-SubCell"/>
</dbReference>
<evidence type="ECO:0000256" key="3">
    <source>
        <dbReference type="ARBA" id="ARBA00022490"/>
    </source>
</evidence>
<dbReference type="InterPro" id="IPR057595">
    <property type="entry name" value="TopB1_SLF1_BRCT"/>
</dbReference>